<organism evidence="8 9">
    <name type="scientific">Globisporangium ultimum (strain ATCC 200006 / CBS 805.95 / DAOM BR144)</name>
    <name type="common">Pythium ultimum</name>
    <dbReference type="NCBI Taxonomy" id="431595"/>
    <lineage>
        <taxon>Eukaryota</taxon>
        <taxon>Sar</taxon>
        <taxon>Stramenopiles</taxon>
        <taxon>Oomycota</taxon>
        <taxon>Peronosporomycetes</taxon>
        <taxon>Pythiales</taxon>
        <taxon>Pythiaceae</taxon>
        <taxon>Globisporangium</taxon>
    </lineage>
</organism>
<dbReference type="PANTHER" id="PTHR39490:SF8">
    <property type="entry name" value="ZINC FINGER FYVE DOMAIN-CONTAINING PROTEIN 21"/>
    <property type="match status" value="1"/>
</dbReference>
<dbReference type="InterPro" id="IPR052113">
    <property type="entry name" value="FYVE-type_Zinc_Finger"/>
</dbReference>
<protein>
    <recommendedName>
        <fullName evidence="7">FYVE-type domain-containing protein</fullName>
    </recommendedName>
</protein>
<evidence type="ECO:0000256" key="6">
    <source>
        <dbReference type="SAM" id="MobiDB-lite"/>
    </source>
</evidence>
<dbReference type="InterPro" id="IPR013083">
    <property type="entry name" value="Znf_RING/FYVE/PHD"/>
</dbReference>
<evidence type="ECO:0000256" key="5">
    <source>
        <dbReference type="SAM" id="Coils"/>
    </source>
</evidence>
<feature type="compositionally biased region" description="Basic and acidic residues" evidence="6">
    <location>
        <begin position="286"/>
        <end position="307"/>
    </location>
</feature>
<name>K3W6J3_GLOUD</name>
<dbReference type="eggNOG" id="KOG1818">
    <property type="taxonomic scope" value="Eukaryota"/>
</dbReference>
<keyword evidence="5" id="KW-0175">Coiled coil</keyword>
<dbReference type="Proteomes" id="UP000019132">
    <property type="component" value="Unassembled WGS sequence"/>
</dbReference>
<keyword evidence="2 4" id="KW-0863">Zinc-finger</keyword>
<feature type="region of interest" description="Disordered" evidence="6">
    <location>
        <begin position="1"/>
        <end position="24"/>
    </location>
</feature>
<dbReference type="Pfam" id="PF01363">
    <property type="entry name" value="FYVE"/>
    <property type="match status" value="1"/>
</dbReference>
<dbReference type="SUPFAM" id="SSF57903">
    <property type="entry name" value="FYVE/PHD zinc finger"/>
    <property type="match status" value="1"/>
</dbReference>
<feature type="compositionally biased region" description="Polar residues" evidence="6">
    <location>
        <begin position="500"/>
        <end position="509"/>
    </location>
</feature>
<evidence type="ECO:0000259" key="7">
    <source>
        <dbReference type="PROSITE" id="PS50178"/>
    </source>
</evidence>
<dbReference type="InterPro" id="IPR019734">
    <property type="entry name" value="TPR_rpt"/>
</dbReference>
<feature type="compositionally biased region" description="Low complexity" evidence="6">
    <location>
        <begin position="117"/>
        <end position="129"/>
    </location>
</feature>
<feature type="region of interest" description="Disordered" evidence="6">
    <location>
        <begin position="227"/>
        <end position="307"/>
    </location>
</feature>
<evidence type="ECO:0000256" key="3">
    <source>
        <dbReference type="ARBA" id="ARBA00022833"/>
    </source>
</evidence>
<feature type="compositionally biased region" description="Polar residues" evidence="6">
    <location>
        <begin position="465"/>
        <end position="478"/>
    </location>
</feature>
<reference evidence="8" key="3">
    <citation type="submission" date="2015-02" db="UniProtKB">
        <authorList>
            <consortium name="EnsemblProtists"/>
        </authorList>
    </citation>
    <scope>IDENTIFICATION</scope>
    <source>
        <strain evidence="8">DAOM BR144</strain>
    </source>
</reference>
<feature type="region of interest" description="Disordered" evidence="6">
    <location>
        <begin position="101"/>
        <end position="177"/>
    </location>
</feature>
<feature type="compositionally biased region" description="Low complexity" evidence="6">
    <location>
        <begin position="358"/>
        <end position="383"/>
    </location>
</feature>
<feature type="compositionally biased region" description="Low complexity" evidence="6">
    <location>
        <begin position="526"/>
        <end position="538"/>
    </location>
</feature>
<dbReference type="GO" id="GO:0008270">
    <property type="term" value="F:zinc ion binding"/>
    <property type="evidence" value="ECO:0007669"/>
    <property type="project" value="UniProtKB-KW"/>
</dbReference>
<dbReference type="STRING" id="431595.K3W6J3"/>
<keyword evidence="1" id="KW-0479">Metal-binding</keyword>
<keyword evidence="9" id="KW-1185">Reference proteome</keyword>
<dbReference type="SMART" id="SM00028">
    <property type="entry name" value="TPR"/>
    <property type="match status" value="3"/>
</dbReference>
<dbReference type="InterPro" id="IPR011011">
    <property type="entry name" value="Znf_FYVE_PHD"/>
</dbReference>
<keyword evidence="3" id="KW-0862">Zinc</keyword>
<evidence type="ECO:0000256" key="2">
    <source>
        <dbReference type="ARBA" id="ARBA00022771"/>
    </source>
</evidence>
<dbReference type="SMART" id="SM00064">
    <property type="entry name" value="FYVE"/>
    <property type="match status" value="1"/>
</dbReference>
<dbReference type="EMBL" id="GL376620">
    <property type="status" value="NOT_ANNOTATED_CDS"/>
    <property type="molecule type" value="Genomic_DNA"/>
</dbReference>
<evidence type="ECO:0000313" key="8">
    <source>
        <dbReference type="EnsemblProtists" id="PYU1_T000584"/>
    </source>
</evidence>
<dbReference type="Gene3D" id="3.30.40.10">
    <property type="entry name" value="Zinc/RING finger domain, C3HC4 (zinc finger)"/>
    <property type="match status" value="1"/>
</dbReference>
<reference evidence="9" key="1">
    <citation type="journal article" date="2010" name="Genome Biol.">
        <title>Genome sequence of the necrotrophic plant pathogen Pythium ultimum reveals original pathogenicity mechanisms and effector repertoire.</title>
        <authorList>
            <person name="Levesque C.A."/>
            <person name="Brouwer H."/>
            <person name="Cano L."/>
            <person name="Hamilton J.P."/>
            <person name="Holt C."/>
            <person name="Huitema E."/>
            <person name="Raffaele S."/>
            <person name="Robideau G.P."/>
            <person name="Thines M."/>
            <person name="Win J."/>
            <person name="Zerillo M.M."/>
            <person name="Beakes G.W."/>
            <person name="Boore J.L."/>
            <person name="Busam D."/>
            <person name="Dumas B."/>
            <person name="Ferriera S."/>
            <person name="Fuerstenberg S.I."/>
            <person name="Gachon C.M."/>
            <person name="Gaulin E."/>
            <person name="Govers F."/>
            <person name="Grenville-Briggs L."/>
            <person name="Horner N."/>
            <person name="Hostetler J."/>
            <person name="Jiang R.H."/>
            <person name="Johnson J."/>
            <person name="Krajaejun T."/>
            <person name="Lin H."/>
            <person name="Meijer H.J."/>
            <person name="Moore B."/>
            <person name="Morris P."/>
            <person name="Phuntmart V."/>
            <person name="Puiu D."/>
            <person name="Shetty J."/>
            <person name="Stajich J.E."/>
            <person name="Tripathy S."/>
            <person name="Wawra S."/>
            <person name="van West P."/>
            <person name="Whitty B.R."/>
            <person name="Coutinho P.M."/>
            <person name="Henrissat B."/>
            <person name="Martin F."/>
            <person name="Thomas P.D."/>
            <person name="Tyler B.M."/>
            <person name="De Vries R.P."/>
            <person name="Kamoun S."/>
            <person name="Yandell M."/>
            <person name="Tisserat N."/>
            <person name="Buell C.R."/>
        </authorList>
    </citation>
    <scope>NUCLEOTIDE SEQUENCE</scope>
    <source>
        <strain evidence="9">DAOM:BR144</strain>
    </source>
</reference>
<evidence type="ECO:0000256" key="1">
    <source>
        <dbReference type="ARBA" id="ARBA00022723"/>
    </source>
</evidence>
<dbReference type="PROSITE" id="PS50178">
    <property type="entry name" value="ZF_FYVE"/>
    <property type="match status" value="1"/>
</dbReference>
<dbReference type="EnsemblProtists" id="PYU1_T000584">
    <property type="protein sequence ID" value="PYU1_T000584"/>
    <property type="gene ID" value="PYU1_G000584"/>
</dbReference>
<accession>K3W6J3</accession>
<feature type="compositionally biased region" description="Low complexity" evidence="6">
    <location>
        <begin position="1"/>
        <end position="18"/>
    </location>
</feature>
<feature type="domain" description="FYVE-type" evidence="7">
    <location>
        <begin position="34"/>
        <end position="94"/>
    </location>
</feature>
<feature type="compositionally biased region" description="Acidic residues" evidence="6">
    <location>
        <begin position="481"/>
        <end position="494"/>
    </location>
</feature>
<dbReference type="PANTHER" id="PTHR39490">
    <property type="entry name" value="ARRESTIN DOMAIN-CONTAINING PROTEIN D"/>
    <property type="match status" value="1"/>
</dbReference>
<feature type="coiled-coil region" evidence="5">
    <location>
        <begin position="597"/>
        <end position="652"/>
    </location>
</feature>
<dbReference type="Gene3D" id="1.25.40.10">
    <property type="entry name" value="Tetratricopeptide repeat domain"/>
    <property type="match status" value="1"/>
</dbReference>
<dbReference type="HOGENOM" id="CLU_361125_0_0_1"/>
<dbReference type="OMA" id="VCDKCYP"/>
<dbReference type="SUPFAM" id="SSF48452">
    <property type="entry name" value="TPR-like"/>
    <property type="match status" value="1"/>
</dbReference>
<dbReference type="InParanoid" id="K3W6J3"/>
<feature type="compositionally biased region" description="Acidic residues" evidence="6">
    <location>
        <begin position="513"/>
        <end position="525"/>
    </location>
</feature>
<proteinExistence type="predicted"/>
<evidence type="ECO:0000256" key="4">
    <source>
        <dbReference type="PROSITE-ProRule" id="PRU00091"/>
    </source>
</evidence>
<dbReference type="InterPro" id="IPR011990">
    <property type="entry name" value="TPR-like_helical_dom_sf"/>
</dbReference>
<evidence type="ECO:0000313" key="9">
    <source>
        <dbReference type="Proteomes" id="UP000019132"/>
    </source>
</evidence>
<reference evidence="9" key="2">
    <citation type="submission" date="2010-04" db="EMBL/GenBank/DDBJ databases">
        <authorList>
            <person name="Buell R."/>
            <person name="Hamilton J."/>
            <person name="Hostetler J."/>
        </authorList>
    </citation>
    <scope>NUCLEOTIDE SEQUENCE [LARGE SCALE GENOMIC DNA]</scope>
    <source>
        <strain evidence="9">DAOM:BR144</strain>
    </source>
</reference>
<dbReference type="VEuPathDB" id="FungiDB:PYU1_G000584"/>
<dbReference type="InterPro" id="IPR000306">
    <property type="entry name" value="Znf_FYVE"/>
</dbReference>
<dbReference type="CDD" id="cd15760">
    <property type="entry name" value="FYVE_scVPS27p_like"/>
    <property type="match status" value="1"/>
</dbReference>
<sequence>MPLPRSRSAGSSTSSSRQQRARSAHDVFIPAGRWQVDSICGVCSKSFNVMRGRHHCRHCGMSVCGKHSKNRAVVPTSLSSTMQRVCDICFPQCQRGITRKRRNTVRPRTISLRFDTDSTTESSTTASQRTDNDSATSSARSAPAGRPKSASTPDRRREPKPPLSARSAKPAAIPEGEQKIISIQDLIRMRKQQGQATLQEPQLSANTAAFPASNQQILQYPSRMRRAYTSAAPPQESDASRMQTRQEQTSRREPPLYATVNAEKNSAAIPNRMQRANTSAAIPGDRQQHGVDRMRRHEEQTPLRDSATEKIKKALAAIAANKQQAPPASKVLQSERRPLPFRRRAATAADAKPRRSRISFSSSGSEESISSLNDSSASELSSSSDDDSDDEELIAKYLRRGVPLKSTSPAKPVELKRMDSSLAAIKEQQALSTSPELDGFDSTPIHKPLLRSSRSSYLAHKPQNRKMSSISIGTISVTDSEGYEGEEEEDNDDDAERKSNSGMGTSDVVTISDCDEEEELPEPEAEAQPLAPRLSAKAAPPPPPVYVGPVKSIATQDPESSSPKEVNKILLASDGEHTPVNAISRAPPAKYQITNADRRLMRQIEELELEIQKCQCELPVLLEKLKQSERTAAQLQREVAESRARVQQYRKAHHVVNRSLRAAKTLMREQEYQAAVLELLRATSIDRSSAVAWFLLAECRLRLGQLQDAEVACRKCVRLVQHPNSGASGGGAEVALLGKILQDQGRHDEAIECYLTALQR</sequence>
<dbReference type="InterPro" id="IPR017455">
    <property type="entry name" value="Znf_FYVE-rel"/>
</dbReference>
<feature type="region of interest" description="Disordered" evidence="6">
    <location>
        <begin position="320"/>
        <end position="543"/>
    </location>
</feature>
<dbReference type="Pfam" id="PF13181">
    <property type="entry name" value="TPR_8"/>
    <property type="match status" value="1"/>
</dbReference>
<dbReference type="AlphaFoldDB" id="K3W6J3"/>